<dbReference type="EMBL" id="JACVVK020000302">
    <property type="protein sequence ID" value="KAK7479453.1"/>
    <property type="molecule type" value="Genomic_DNA"/>
</dbReference>
<comment type="caution">
    <text evidence="2">The sequence shown here is derived from an EMBL/GenBank/DDBJ whole genome shotgun (WGS) entry which is preliminary data.</text>
</comment>
<keyword evidence="1" id="KW-0472">Membrane</keyword>
<feature type="transmembrane region" description="Helical" evidence="1">
    <location>
        <begin position="66"/>
        <end position="86"/>
    </location>
</feature>
<dbReference type="Proteomes" id="UP001519460">
    <property type="component" value="Unassembled WGS sequence"/>
</dbReference>
<accession>A0ABD0JX44</accession>
<name>A0ABD0JX44_9CAEN</name>
<reference evidence="2 3" key="1">
    <citation type="journal article" date="2023" name="Sci. Data">
        <title>Genome assembly of the Korean intertidal mud-creeper Batillaria attramentaria.</title>
        <authorList>
            <person name="Patra A.K."/>
            <person name="Ho P.T."/>
            <person name="Jun S."/>
            <person name="Lee S.J."/>
            <person name="Kim Y."/>
            <person name="Won Y.J."/>
        </authorList>
    </citation>
    <scope>NUCLEOTIDE SEQUENCE [LARGE SCALE GENOMIC DNA]</scope>
    <source>
        <strain evidence="2">Wonlab-2016</strain>
    </source>
</reference>
<sequence length="102" mass="11422">MHWIIRATRRPESRDLHKMLGSYMSLLCTEEMTHRITETVNDKGASFLSLRHAQISRQAAETEMSLWFMCIPVSFILSLIAVAGTLQSSKENAGYSFAGGLS</sequence>
<gene>
    <name evidence="2" type="ORF">BaRGS_00029269</name>
</gene>
<keyword evidence="3" id="KW-1185">Reference proteome</keyword>
<protein>
    <submittedName>
        <fullName evidence="2">Uncharacterized protein</fullName>
    </submittedName>
</protein>
<evidence type="ECO:0000313" key="2">
    <source>
        <dbReference type="EMBL" id="KAK7479453.1"/>
    </source>
</evidence>
<organism evidence="2 3">
    <name type="scientific">Batillaria attramentaria</name>
    <dbReference type="NCBI Taxonomy" id="370345"/>
    <lineage>
        <taxon>Eukaryota</taxon>
        <taxon>Metazoa</taxon>
        <taxon>Spiralia</taxon>
        <taxon>Lophotrochozoa</taxon>
        <taxon>Mollusca</taxon>
        <taxon>Gastropoda</taxon>
        <taxon>Caenogastropoda</taxon>
        <taxon>Sorbeoconcha</taxon>
        <taxon>Cerithioidea</taxon>
        <taxon>Batillariidae</taxon>
        <taxon>Batillaria</taxon>
    </lineage>
</organism>
<evidence type="ECO:0000256" key="1">
    <source>
        <dbReference type="SAM" id="Phobius"/>
    </source>
</evidence>
<evidence type="ECO:0000313" key="3">
    <source>
        <dbReference type="Proteomes" id="UP001519460"/>
    </source>
</evidence>
<keyword evidence="1" id="KW-1133">Transmembrane helix</keyword>
<proteinExistence type="predicted"/>
<dbReference type="AlphaFoldDB" id="A0ABD0JX44"/>
<keyword evidence="1" id="KW-0812">Transmembrane</keyword>